<feature type="compositionally biased region" description="Polar residues" evidence="1">
    <location>
        <begin position="140"/>
        <end position="153"/>
    </location>
</feature>
<feature type="region of interest" description="Disordered" evidence="1">
    <location>
        <begin position="119"/>
        <end position="162"/>
    </location>
</feature>
<comment type="caution">
    <text evidence="2">The sequence shown here is derived from an EMBL/GenBank/DDBJ whole genome shotgun (WGS) entry which is preliminary data.</text>
</comment>
<proteinExistence type="predicted"/>
<dbReference type="AlphaFoldDB" id="A0A8S3WQR3"/>
<dbReference type="EMBL" id="CAJQZP010000596">
    <property type="protein sequence ID" value="CAG4971108.1"/>
    <property type="molecule type" value="Genomic_DNA"/>
</dbReference>
<dbReference type="Proteomes" id="UP000691718">
    <property type="component" value="Unassembled WGS sequence"/>
</dbReference>
<name>A0A8S3WQR3_PARAO</name>
<sequence>MPSRGLEEVFSVQSKNADLVKLHPVIKEHREELKRLIKVLNNQVGAHSKKTDSEVADEPNLEDVQVEEQVTRLKALLKLLQKNYDYQVHYEKQLENPSKSRVYFIENPEVLEDFRRNLRREQKSTSSESSDSSDFDGSSKGQLSNYRQESLTQIDDKDAASRDYRDRYNNEKDNLNPSDYFFRKSIAIQPRTHDILKEIRFPNRFKIANGKGEDVRSILRNNVNENKKRSDEIYDSLYLDIKDELSLEKVKESHEKFDKKRKGKVKVYKPKRRPKKYIKESSKANRIGRVNKMKKYGRWANKNGNFKIERNPKVYKPKSRPKAAFDNYANSYTQDKISPPFGRTSAPMISKKSIYEEEE</sequence>
<accession>A0A8S3WQR3</accession>
<feature type="compositionally biased region" description="Low complexity" evidence="1">
    <location>
        <begin position="124"/>
        <end position="139"/>
    </location>
</feature>
<evidence type="ECO:0000313" key="3">
    <source>
        <dbReference type="Proteomes" id="UP000691718"/>
    </source>
</evidence>
<dbReference type="OrthoDB" id="6924690at2759"/>
<reference evidence="2" key="1">
    <citation type="submission" date="2021-04" db="EMBL/GenBank/DDBJ databases">
        <authorList>
            <person name="Tunstrom K."/>
        </authorList>
    </citation>
    <scope>NUCLEOTIDE SEQUENCE</scope>
</reference>
<evidence type="ECO:0000313" key="2">
    <source>
        <dbReference type="EMBL" id="CAG4971108.1"/>
    </source>
</evidence>
<gene>
    <name evidence="2" type="ORF">PAPOLLO_LOCUS8377</name>
</gene>
<evidence type="ECO:0000256" key="1">
    <source>
        <dbReference type="SAM" id="MobiDB-lite"/>
    </source>
</evidence>
<protein>
    <submittedName>
        <fullName evidence="2">(apollo) hypothetical protein</fullName>
    </submittedName>
</protein>
<feature type="region of interest" description="Disordered" evidence="1">
    <location>
        <begin position="336"/>
        <end position="359"/>
    </location>
</feature>
<organism evidence="2 3">
    <name type="scientific">Parnassius apollo</name>
    <name type="common">Apollo butterfly</name>
    <name type="synonym">Papilio apollo</name>
    <dbReference type="NCBI Taxonomy" id="110799"/>
    <lineage>
        <taxon>Eukaryota</taxon>
        <taxon>Metazoa</taxon>
        <taxon>Ecdysozoa</taxon>
        <taxon>Arthropoda</taxon>
        <taxon>Hexapoda</taxon>
        <taxon>Insecta</taxon>
        <taxon>Pterygota</taxon>
        <taxon>Neoptera</taxon>
        <taxon>Endopterygota</taxon>
        <taxon>Lepidoptera</taxon>
        <taxon>Glossata</taxon>
        <taxon>Ditrysia</taxon>
        <taxon>Papilionoidea</taxon>
        <taxon>Papilionidae</taxon>
        <taxon>Parnassiinae</taxon>
        <taxon>Parnassini</taxon>
        <taxon>Parnassius</taxon>
        <taxon>Parnassius</taxon>
    </lineage>
</organism>
<keyword evidence="3" id="KW-1185">Reference proteome</keyword>